<dbReference type="AlphaFoldDB" id="A0A2N9JJY4"/>
<dbReference type="PANTHER" id="PTHR12468">
    <property type="entry name" value="GPI MANNOSYLTRANSFERASE 2"/>
    <property type="match status" value="1"/>
</dbReference>
<evidence type="ECO:0000256" key="9">
    <source>
        <dbReference type="ARBA" id="ARBA00023136"/>
    </source>
</evidence>
<evidence type="ECO:0000256" key="11">
    <source>
        <dbReference type="SAM" id="Phobius"/>
    </source>
</evidence>
<evidence type="ECO:0000256" key="5">
    <source>
        <dbReference type="ARBA" id="ARBA00022679"/>
    </source>
</evidence>
<dbReference type="UniPathway" id="UPA00196"/>
<feature type="compositionally biased region" description="Low complexity" evidence="10">
    <location>
        <begin position="204"/>
        <end position="217"/>
    </location>
</feature>
<evidence type="ECO:0000256" key="10">
    <source>
        <dbReference type="SAM" id="MobiDB-lite"/>
    </source>
</evidence>
<dbReference type="GO" id="GO:0016020">
    <property type="term" value="C:membrane"/>
    <property type="evidence" value="ECO:0007669"/>
    <property type="project" value="GOC"/>
</dbReference>
<keyword evidence="8 11" id="KW-1133">Transmembrane helix</keyword>
<sequence>MAALTYTPAPYATPVVRDGGRLVVQTWLITRLLMVGVALWVGLTTGRSASDMLANWDVQHYFDIAKHGYVADNDIAFFPGWPLVLRLVSSFGVPMLWAGVGLALICSALAAAALHRLGGPIAAVVWLLAPTTVFTMVPYTEAPFCAAAFWAWERAKAGRWGTAAGLAAVACTMRVSGLFLLGALVILALTQRLAPSGAGLSGPAAWSPAPAQPGSSSKRGGFGWPWRRQAATQPSASAVQPTASARSGVGWPWRRQPEAQQAPPQSGWPPPQVRRGPREWARDERARALAWLLVPALTLFTYVVYLYNLTGDWNAWYRAQSTGWPRGFTWPWVALQHTFEAATSTAYPAFPEWSWVFRAELASMIVGVIVTIVCLRKRRWAEASWVGIQVLAFSCSYWYLSVNRAVLLWFPLFVLIGERLSSGWNVTPGRRRRRMLLTTVAFAAACYVLCWWAWLFFTGRWAS</sequence>
<feature type="region of interest" description="Disordered" evidence="10">
    <location>
        <begin position="204"/>
        <end position="224"/>
    </location>
</feature>
<gene>
    <name evidence="12" type="ORF">MPLG2_3046</name>
</gene>
<evidence type="ECO:0000313" key="12">
    <source>
        <dbReference type="EMBL" id="SPD88076.1"/>
    </source>
</evidence>
<comment type="subcellular location">
    <subcellularLocation>
        <location evidence="1">Endoplasmic reticulum membrane</location>
        <topology evidence="1">Multi-pass membrane protein</topology>
    </subcellularLocation>
</comment>
<dbReference type="GO" id="GO:0004376">
    <property type="term" value="F:GPI mannosyltransferase activity"/>
    <property type="evidence" value="ECO:0007669"/>
    <property type="project" value="InterPro"/>
</dbReference>
<evidence type="ECO:0000256" key="1">
    <source>
        <dbReference type="ARBA" id="ARBA00004477"/>
    </source>
</evidence>
<organism evidence="12 13">
    <name type="scientific">Micropruina glycogenica</name>
    <dbReference type="NCBI Taxonomy" id="75385"/>
    <lineage>
        <taxon>Bacteria</taxon>
        <taxon>Bacillati</taxon>
        <taxon>Actinomycetota</taxon>
        <taxon>Actinomycetes</taxon>
        <taxon>Propionibacteriales</taxon>
        <taxon>Nocardioidaceae</taxon>
        <taxon>Micropruina</taxon>
    </lineage>
</organism>
<dbReference type="KEGG" id="mgg:MPLG2_3046"/>
<feature type="transmembrane region" description="Helical" evidence="11">
    <location>
        <begin position="160"/>
        <end position="189"/>
    </location>
</feature>
<evidence type="ECO:0008006" key="14">
    <source>
        <dbReference type="Google" id="ProtNLM"/>
    </source>
</evidence>
<feature type="transmembrane region" description="Helical" evidence="11">
    <location>
        <begin position="121"/>
        <end position="140"/>
    </location>
</feature>
<feature type="transmembrane region" description="Helical" evidence="11">
    <location>
        <begin position="406"/>
        <end position="424"/>
    </location>
</feature>
<proteinExistence type="predicted"/>
<protein>
    <recommendedName>
        <fullName evidence="14">Mannosyltransferase (PIG-V)</fullName>
    </recommendedName>
</protein>
<feature type="region of interest" description="Disordered" evidence="10">
    <location>
        <begin position="255"/>
        <end position="279"/>
    </location>
</feature>
<keyword evidence="5" id="KW-0808">Transferase</keyword>
<dbReference type="InterPro" id="IPR007315">
    <property type="entry name" value="PIG-V/Gpi18"/>
</dbReference>
<dbReference type="Proteomes" id="UP000238164">
    <property type="component" value="Chromosome 1"/>
</dbReference>
<dbReference type="PANTHER" id="PTHR12468:SF2">
    <property type="entry name" value="GPI MANNOSYLTRANSFERASE 2"/>
    <property type="match status" value="1"/>
</dbReference>
<accession>A0A2N9JJY4</accession>
<evidence type="ECO:0000256" key="8">
    <source>
        <dbReference type="ARBA" id="ARBA00022989"/>
    </source>
</evidence>
<feature type="transmembrane region" description="Helical" evidence="11">
    <location>
        <begin position="355"/>
        <end position="375"/>
    </location>
</feature>
<keyword evidence="9 11" id="KW-0472">Membrane</keyword>
<dbReference type="GO" id="GO:0031501">
    <property type="term" value="C:mannosyltransferase complex"/>
    <property type="evidence" value="ECO:0007669"/>
    <property type="project" value="TreeGrafter"/>
</dbReference>
<dbReference type="GO" id="GO:0000009">
    <property type="term" value="F:alpha-1,6-mannosyltransferase activity"/>
    <property type="evidence" value="ECO:0007669"/>
    <property type="project" value="InterPro"/>
</dbReference>
<dbReference type="GO" id="GO:0006506">
    <property type="term" value="P:GPI anchor biosynthetic process"/>
    <property type="evidence" value="ECO:0007669"/>
    <property type="project" value="UniProtKB-UniPathway"/>
</dbReference>
<feature type="transmembrane region" description="Helical" evidence="11">
    <location>
        <begin position="382"/>
        <end position="400"/>
    </location>
</feature>
<evidence type="ECO:0000256" key="3">
    <source>
        <dbReference type="ARBA" id="ARBA00022502"/>
    </source>
</evidence>
<keyword evidence="6 11" id="KW-0812">Transmembrane</keyword>
<feature type="transmembrane region" description="Helical" evidence="11">
    <location>
        <begin position="22"/>
        <end position="43"/>
    </location>
</feature>
<feature type="transmembrane region" description="Helical" evidence="11">
    <location>
        <begin position="95"/>
        <end position="114"/>
    </location>
</feature>
<dbReference type="EMBL" id="LT985188">
    <property type="protein sequence ID" value="SPD88076.1"/>
    <property type="molecule type" value="Genomic_DNA"/>
</dbReference>
<feature type="transmembrane region" description="Helical" evidence="11">
    <location>
        <begin position="288"/>
        <end position="307"/>
    </location>
</feature>
<keyword evidence="7" id="KW-0256">Endoplasmic reticulum</keyword>
<keyword evidence="3" id="KW-0337">GPI-anchor biosynthesis</keyword>
<evidence type="ECO:0000256" key="7">
    <source>
        <dbReference type="ARBA" id="ARBA00022824"/>
    </source>
</evidence>
<evidence type="ECO:0000256" key="2">
    <source>
        <dbReference type="ARBA" id="ARBA00004687"/>
    </source>
</evidence>
<dbReference type="Pfam" id="PF04188">
    <property type="entry name" value="Mannosyl_trans2"/>
    <property type="match status" value="1"/>
</dbReference>
<keyword evidence="4" id="KW-0328">Glycosyltransferase</keyword>
<evidence type="ECO:0000256" key="6">
    <source>
        <dbReference type="ARBA" id="ARBA00022692"/>
    </source>
</evidence>
<evidence type="ECO:0000313" key="13">
    <source>
        <dbReference type="Proteomes" id="UP000238164"/>
    </source>
</evidence>
<feature type="transmembrane region" description="Helical" evidence="11">
    <location>
        <begin position="436"/>
        <end position="457"/>
    </location>
</feature>
<reference evidence="12 13" key="1">
    <citation type="submission" date="2018-02" db="EMBL/GenBank/DDBJ databases">
        <authorList>
            <person name="Cohen D.B."/>
            <person name="Kent A.D."/>
        </authorList>
    </citation>
    <scope>NUCLEOTIDE SEQUENCE [LARGE SCALE GENOMIC DNA]</scope>
    <source>
        <strain evidence="12">1</strain>
    </source>
</reference>
<evidence type="ECO:0000256" key="4">
    <source>
        <dbReference type="ARBA" id="ARBA00022676"/>
    </source>
</evidence>
<comment type="pathway">
    <text evidence="2">Glycolipid biosynthesis; glycosylphosphatidylinositol-anchor biosynthesis.</text>
</comment>
<keyword evidence="13" id="KW-1185">Reference proteome</keyword>
<feature type="compositionally biased region" description="Low complexity" evidence="10">
    <location>
        <begin position="255"/>
        <end position="265"/>
    </location>
</feature>
<name>A0A2N9JJY4_9ACTN</name>